<dbReference type="EMBL" id="BONQ01000016">
    <property type="protein sequence ID" value="GIG42694.1"/>
    <property type="molecule type" value="Genomic_DNA"/>
</dbReference>
<gene>
    <name evidence="3" type="ORF">Dsi01nite_007350</name>
</gene>
<reference evidence="3" key="1">
    <citation type="submission" date="2021-01" db="EMBL/GenBank/DDBJ databases">
        <title>Whole genome shotgun sequence of Dactylosporangium siamense NBRC 106093.</title>
        <authorList>
            <person name="Komaki H."/>
            <person name="Tamura T."/>
        </authorList>
    </citation>
    <scope>NUCLEOTIDE SEQUENCE</scope>
    <source>
        <strain evidence="3">NBRC 106093</strain>
    </source>
</reference>
<dbReference type="InterPro" id="IPR051324">
    <property type="entry name" value="Stress/Tellurium_Resist"/>
</dbReference>
<sequence length="498" mass="52030">MATVLVKGQNTALPANDVRVVVEVGVATDLSALLVTPAGKVRSDADFVFYNQPSGPGLSVRDTGGGKWEASISTAGIPADVDKVRVVVSVDGTGQRFGQFAPPVARVLDQAGTELIQYVVSGLDQESIVIALEIYRRNAEWKVRAVGQGYAGGLADLIRDHGVSVDDSPAPAATPAPQAAPPPVAPPVAQPPVAPPVTPPPPPAPPVYTMPAQTAPTHVAPPQETPAYGQQVPQHNPPTQGYPPVPPMPPGPPAYGQPPTPPGPPAYGQQPPPPPGPPAYGQPTQQMPPVAPPPPAAPPQDAPVGGPGGPVNLSKGQRVSLRKQDGSSLSLVRMGLGWDPIKKRGLFGNRETEVDLDASAILFADHQPVDIAFFNQLRSKDGSVQHAGDNRTGAGDGDDESIVVDLNRVPAHVTTIIFVVTSYEGHTFAQIEAAFCRLVDETTRAELTRYTLSGGTPSTGMVMAKLHRDGGGWKMTAIGEPQNAKQPLEMIPQLGRFL</sequence>
<proteinExistence type="predicted"/>
<evidence type="ECO:0000259" key="2">
    <source>
        <dbReference type="Pfam" id="PF02342"/>
    </source>
</evidence>
<dbReference type="PANTHER" id="PTHR32097">
    <property type="entry name" value="CAMP-BINDING PROTEIN 1-RELATED"/>
    <property type="match status" value="1"/>
</dbReference>
<accession>A0A919PFL4</accession>
<dbReference type="CDD" id="cd06974">
    <property type="entry name" value="TerD_like"/>
    <property type="match status" value="2"/>
</dbReference>
<keyword evidence="4" id="KW-1185">Reference proteome</keyword>
<evidence type="ECO:0000256" key="1">
    <source>
        <dbReference type="SAM" id="MobiDB-lite"/>
    </source>
</evidence>
<dbReference type="PANTHER" id="PTHR32097:SF17">
    <property type="entry name" value="CAMP-BINDING PROTEIN 1-RELATED"/>
    <property type="match status" value="1"/>
</dbReference>
<protein>
    <recommendedName>
        <fullName evidence="2">TerD domain-containing protein</fullName>
    </recommendedName>
</protein>
<dbReference type="InterPro" id="IPR003325">
    <property type="entry name" value="TerD"/>
</dbReference>
<evidence type="ECO:0000313" key="3">
    <source>
        <dbReference type="EMBL" id="GIG42694.1"/>
    </source>
</evidence>
<dbReference type="Proteomes" id="UP000660611">
    <property type="component" value="Unassembled WGS sequence"/>
</dbReference>
<feature type="compositionally biased region" description="Pro residues" evidence="1">
    <location>
        <begin position="240"/>
        <end position="280"/>
    </location>
</feature>
<organism evidence="3 4">
    <name type="scientific">Dactylosporangium siamense</name>
    <dbReference type="NCBI Taxonomy" id="685454"/>
    <lineage>
        <taxon>Bacteria</taxon>
        <taxon>Bacillati</taxon>
        <taxon>Actinomycetota</taxon>
        <taxon>Actinomycetes</taxon>
        <taxon>Micromonosporales</taxon>
        <taxon>Micromonosporaceae</taxon>
        <taxon>Dactylosporangium</taxon>
    </lineage>
</organism>
<feature type="compositionally biased region" description="Pro residues" evidence="1">
    <location>
        <begin position="172"/>
        <end position="208"/>
    </location>
</feature>
<dbReference type="Gene3D" id="2.60.60.30">
    <property type="entry name" value="sav2460 like domains"/>
    <property type="match status" value="2"/>
</dbReference>
<dbReference type="Pfam" id="PF02342">
    <property type="entry name" value="TerD"/>
    <property type="match status" value="2"/>
</dbReference>
<feature type="domain" description="TerD" evidence="2">
    <location>
        <begin position="1"/>
        <end position="161"/>
    </location>
</feature>
<comment type="caution">
    <text evidence="3">The sequence shown here is derived from an EMBL/GenBank/DDBJ whole genome shotgun (WGS) entry which is preliminary data.</text>
</comment>
<name>A0A919PFL4_9ACTN</name>
<dbReference type="AlphaFoldDB" id="A0A919PFL4"/>
<feature type="region of interest" description="Disordered" evidence="1">
    <location>
        <begin position="165"/>
        <end position="326"/>
    </location>
</feature>
<evidence type="ECO:0000313" key="4">
    <source>
        <dbReference type="Proteomes" id="UP000660611"/>
    </source>
</evidence>
<feature type="domain" description="TerD" evidence="2">
    <location>
        <begin position="311"/>
        <end position="482"/>
    </location>
</feature>
<feature type="compositionally biased region" description="Pro residues" evidence="1">
    <location>
        <begin position="289"/>
        <end position="301"/>
    </location>
</feature>
<dbReference type="RefSeq" id="WP_239135656.1">
    <property type="nucleotide sequence ID" value="NZ_BAAAVW010000002.1"/>
</dbReference>